<dbReference type="Gene3D" id="3.30.200.20">
    <property type="entry name" value="Phosphorylase Kinase, domain 1"/>
    <property type="match status" value="1"/>
</dbReference>
<keyword evidence="1" id="KW-0723">Serine/threonine-protein kinase</keyword>
<dbReference type="GO" id="GO:0005524">
    <property type="term" value="F:ATP binding"/>
    <property type="evidence" value="ECO:0007669"/>
    <property type="project" value="UniProtKB-UniRule"/>
</dbReference>
<keyword evidence="3" id="KW-0808">Transferase</keyword>
<evidence type="ECO:0000256" key="3">
    <source>
        <dbReference type="ARBA" id="ARBA00022679"/>
    </source>
</evidence>
<dbReference type="EMBL" id="JARKIF010000002">
    <property type="protein sequence ID" value="KAJ7646793.1"/>
    <property type="molecule type" value="Genomic_DNA"/>
</dbReference>
<keyword evidence="11" id="KW-1185">Reference proteome</keyword>
<keyword evidence="2" id="KW-0597">Phosphoprotein</keyword>
<evidence type="ECO:0000256" key="1">
    <source>
        <dbReference type="ARBA" id="ARBA00022527"/>
    </source>
</evidence>
<dbReference type="InterPro" id="IPR017441">
    <property type="entry name" value="Protein_kinase_ATP_BS"/>
</dbReference>
<dbReference type="PROSITE" id="PS50011">
    <property type="entry name" value="PROTEIN_KINASE_DOM"/>
    <property type="match status" value="1"/>
</dbReference>
<evidence type="ECO:0000313" key="11">
    <source>
        <dbReference type="Proteomes" id="UP001221142"/>
    </source>
</evidence>
<name>A0AAD7CEI7_9AGAR</name>
<keyword evidence="4 7" id="KW-0547">Nucleotide-binding</keyword>
<evidence type="ECO:0000259" key="9">
    <source>
        <dbReference type="PROSITE" id="PS50011"/>
    </source>
</evidence>
<evidence type="ECO:0000256" key="6">
    <source>
        <dbReference type="ARBA" id="ARBA00022840"/>
    </source>
</evidence>
<gene>
    <name evidence="10" type="ORF">FB45DRAFT_891420</name>
</gene>
<feature type="binding site" evidence="7">
    <location>
        <position position="244"/>
    </location>
    <ligand>
        <name>ATP</name>
        <dbReference type="ChEBI" id="CHEBI:30616"/>
    </ligand>
</feature>
<dbReference type="Gene3D" id="1.10.510.10">
    <property type="entry name" value="Transferase(Phosphotransferase) domain 1"/>
    <property type="match status" value="1"/>
</dbReference>
<evidence type="ECO:0000313" key="10">
    <source>
        <dbReference type="EMBL" id="KAJ7646793.1"/>
    </source>
</evidence>
<dbReference type="InterPro" id="IPR008271">
    <property type="entry name" value="Ser/Thr_kinase_AS"/>
</dbReference>
<dbReference type="InterPro" id="IPR011009">
    <property type="entry name" value="Kinase-like_dom_sf"/>
</dbReference>
<reference evidence="10" key="1">
    <citation type="submission" date="2023-03" db="EMBL/GenBank/DDBJ databases">
        <title>Massive genome expansion in bonnet fungi (Mycena s.s.) driven by repeated elements and novel gene families across ecological guilds.</title>
        <authorList>
            <consortium name="Lawrence Berkeley National Laboratory"/>
            <person name="Harder C.B."/>
            <person name="Miyauchi S."/>
            <person name="Viragh M."/>
            <person name="Kuo A."/>
            <person name="Thoen E."/>
            <person name="Andreopoulos B."/>
            <person name="Lu D."/>
            <person name="Skrede I."/>
            <person name="Drula E."/>
            <person name="Henrissat B."/>
            <person name="Morin E."/>
            <person name="Kohler A."/>
            <person name="Barry K."/>
            <person name="LaButti K."/>
            <person name="Morin E."/>
            <person name="Salamov A."/>
            <person name="Lipzen A."/>
            <person name="Mereny Z."/>
            <person name="Hegedus B."/>
            <person name="Baldrian P."/>
            <person name="Stursova M."/>
            <person name="Weitz H."/>
            <person name="Taylor A."/>
            <person name="Grigoriev I.V."/>
            <person name="Nagy L.G."/>
            <person name="Martin F."/>
            <person name="Kauserud H."/>
        </authorList>
    </citation>
    <scope>NUCLEOTIDE SEQUENCE</scope>
    <source>
        <strain evidence="10">9284</strain>
    </source>
</reference>
<dbReference type="InterPro" id="IPR000719">
    <property type="entry name" value="Prot_kinase_dom"/>
</dbReference>
<sequence>MILAFLAMAVALLAVSLFDRFGVEVHVARLASGAKSRGRALLATVTVILFVVLDSCTSYIQIGISSSHAAASIAVRAIFSCLRNGFTASYNALLHLLLRLRLWTCQLAMAIHYTRQNAKLLANILLDFISMSSGRANTFYQTALAFIWLNIRIACETIRTFLHRDPSAPAEDPPFGPTDKPPDDVPPDLGSFWRPEHLVKAEIPGLGTSVDPNTLRPVKFLGKGGFGTVWKMVEEGTGRIFALKFMLDDNGRDTIPPTVWSEVDVPLRMVDNPAVPKVHGVFYDDEAFYVLLDCGTHCFFDLLEARCLTREDALFFGAELLVALQAMHRQGIVHRDLKSENLLVGSDGHLLLIDFGVSHTWEMERIRWPWYSAWWHRLRGTVLSPPLWPDPGNPYLAETICGTEGYQYAQMQLGEPYSFGADIWSFGAVMHEWFTGGFVPDYDIVKCEDGSRRVEWVPTAGVEYDDDVADFFFTIFDVQRGSRFETYEELKEHPIWGSTNWKAHERRRVPPPTLQI</sequence>
<keyword evidence="6 7" id="KW-0067">ATP-binding</keyword>
<evidence type="ECO:0000256" key="4">
    <source>
        <dbReference type="ARBA" id="ARBA00022741"/>
    </source>
</evidence>
<proteinExistence type="predicted"/>
<dbReference type="Pfam" id="PF00069">
    <property type="entry name" value="Pkinase"/>
    <property type="match status" value="1"/>
</dbReference>
<protein>
    <submittedName>
        <fullName evidence="10">Kinase-like domain-containing protein</fullName>
    </submittedName>
</protein>
<accession>A0AAD7CEI7</accession>
<dbReference type="Proteomes" id="UP001221142">
    <property type="component" value="Unassembled WGS sequence"/>
</dbReference>
<dbReference type="PANTHER" id="PTHR24351">
    <property type="entry name" value="RIBOSOMAL PROTEIN S6 KINASE"/>
    <property type="match status" value="1"/>
</dbReference>
<evidence type="ECO:0000256" key="5">
    <source>
        <dbReference type="ARBA" id="ARBA00022777"/>
    </source>
</evidence>
<evidence type="ECO:0000256" key="8">
    <source>
        <dbReference type="SAM" id="MobiDB-lite"/>
    </source>
</evidence>
<dbReference type="GO" id="GO:0004674">
    <property type="term" value="F:protein serine/threonine kinase activity"/>
    <property type="evidence" value="ECO:0007669"/>
    <property type="project" value="UniProtKB-KW"/>
</dbReference>
<dbReference type="SUPFAM" id="SSF56112">
    <property type="entry name" value="Protein kinase-like (PK-like)"/>
    <property type="match status" value="1"/>
</dbReference>
<organism evidence="10 11">
    <name type="scientific">Roridomyces roridus</name>
    <dbReference type="NCBI Taxonomy" id="1738132"/>
    <lineage>
        <taxon>Eukaryota</taxon>
        <taxon>Fungi</taxon>
        <taxon>Dikarya</taxon>
        <taxon>Basidiomycota</taxon>
        <taxon>Agaricomycotina</taxon>
        <taxon>Agaricomycetes</taxon>
        <taxon>Agaricomycetidae</taxon>
        <taxon>Agaricales</taxon>
        <taxon>Marasmiineae</taxon>
        <taxon>Mycenaceae</taxon>
        <taxon>Roridomyces</taxon>
    </lineage>
</organism>
<evidence type="ECO:0000256" key="7">
    <source>
        <dbReference type="PROSITE-ProRule" id="PRU10141"/>
    </source>
</evidence>
<keyword evidence="5 10" id="KW-0418">Kinase</keyword>
<feature type="region of interest" description="Disordered" evidence="8">
    <location>
        <begin position="168"/>
        <end position="187"/>
    </location>
</feature>
<dbReference type="AlphaFoldDB" id="A0AAD7CEI7"/>
<comment type="caution">
    <text evidence="10">The sequence shown here is derived from an EMBL/GenBank/DDBJ whole genome shotgun (WGS) entry which is preliminary data.</text>
</comment>
<dbReference type="PROSITE" id="PS00108">
    <property type="entry name" value="PROTEIN_KINASE_ST"/>
    <property type="match status" value="1"/>
</dbReference>
<dbReference type="SMART" id="SM00220">
    <property type="entry name" value="S_TKc"/>
    <property type="match status" value="1"/>
</dbReference>
<feature type="domain" description="Protein kinase" evidence="9">
    <location>
        <begin position="215"/>
        <end position="496"/>
    </location>
</feature>
<dbReference type="PROSITE" id="PS00107">
    <property type="entry name" value="PROTEIN_KINASE_ATP"/>
    <property type="match status" value="1"/>
</dbReference>
<evidence type="ECO:0000256" key="2">
    <source>
        <dbReference type="ARBA" id="ARBA00022553"/>
    </source>
</evidence>